<keyword evidence="13" id="KW-1185">Reference proteome</keyword>
<feature type="domain" description="ATPsynthase alpha/beta subunit barrel-sandwich" evidence="10">
    <location>
        <begin position="112"/>
        <end position="196"/>
    </location>
</feature>
<dbReference type="Gene3D" id="1.10.1140.10">
    <property type="entry name" value="Bovine Mitochondrial F1-atpase, Atp Synthase Beta Chain, Chain D, domain 3"/>
    <property type="match status" value="1"/>
</dbReference>
<feature type="domain" description="ATP synthase A/B type C-terminal" evidence="11">
    <location>
        <begin position="443"/>
        <end position="543"/>
    </location>
</feature>
<feature type="binding site" evidence="7">
    <location>
        <begin position="234"/>
        <end position="241"/>
    </location>
    <ligand>
        <name>ATP</name>
        <dbReference type="ChEBI" id="CHEBI:30616"/>
    </ligand>
</feature>
<dbReference type="SUPFAM" id="SSF47917">
    <property type="entry name" value="C-terminal domain of alpha and beta subunits of F1 ATP synthase"/>
    <property type="match status" value="1"/>
</dbReference>
<keyword evidence="2 7" id="KW-0813">Transport</keyword>
<reference evidence="12 13" key="1">
    <citation type="submission" date="2016-11" db="EMBL/GenBank/DDBJ databases">
        <authorList>
            <person name="Jaros S."/>
            <person name="Januszkiewicz K."/>
            <person name="Wedrychowicz H."/>
        </authorList>
    </citation>
    <scope>NUCLEOTIDE SEQUENCE [LARGE SCALE GENOMIC DNA]</scope>
    <source>
        <strain evidence="12 13">DSM 17918</strain>
    </source>
</reference>
<evidence type="ECO:0000313" key="13">
    <source>
        <dbReference type="Proteomes" id="UP000184088"/>
    </source>
</evidence>
<dbReference type="GO" id="GO:0042777">
    <property type="term" value="P:proton motive force-driven plasma membrane ATP synthesis"/>
    <property type="evidence" value="ECO:0007669"/>
    <property type="project" value="UniProtKB-UniRule"/>
</dbReference>
<evidence type="ECO:0000259" key="11">
    <source>
        <dbReference type="Pfam" id="PF22919"/>
    </source>
</evidence>
<dbReference type="GO" id="GO:0046961">
    <property type="term" value="F:proton-transporting ATPase activity, rotational mechanism"/>
    <property type="evidence" value="ECO:0007669"/>
    <property type="project" value="InterPro"/>
</dbReference>
<dbReference type="Pfam" id="PF00006">
    <property type="entry name" value="ATP-synt_ab"/>
    <property type="match status" value="1"/>
</dbReference>
<dbReference type="AlphaFoldDB" id="A0A1M4WA33"/>
<dbReference type="Gene3D" id="3.40.50.300">
    <property type="entry name" value="P-loop containing nucleotide triphosphate hydrolases"/>
    <property type="match status" value="1"/>
</dbReference>
<dbReference type="InterPro" id="IPR027417">
    <property type="entry name" value="P-loop_NTPase"/>
</dbReference>
<dbReference type="RefSeq" id="WP_073341942.1">
    <property type="nucleotide sequence ID" value="NZ_FQVH01000005.1"/>
</dbReference>
<dbReference type="SUPFAM" id="SSF50615">
    <property type="entry name" value="N-terminal domain of alpha and beta subunits of F1 ATP synthase"/>
    <property type="match status" value="1"/>
</dbReference>
<dbReference type="Proteomes" id="UP000184088">
    <property type="component" value="Unassembled WGS sequence"/>
</dbReference>
<dbReference type="CDD" id="cd01134">
    <property type="entry name" value="V_A-ATPase_A"/>
    <property type="match status" value="1"/>
</dbReference>
<keyword evidence="4 7" id="KW-0067">ATP-binding</keyword>
<dbReference type="InterPro" id="IPR031686">
    <property type="entry name" value="ATP-synth_a_Xtn"/>
</dbReference>
<feature type="domain" description="ATPase F1/V1/A1 complex alpha/beta subunit N-terminal" evidence="9">
    <location>
        <begin position="9"/>
        <end position="70"/>
    </location>
</feature>
<dbReference type="STRING" id="1121256.SAMN02746089_00804"/>
<comment type="catalytic activity">
    <reaction evidence="7">
        <text>ATP + H2O + 4 H(+)(in) = ADP + phosphate + 5 H(+)(out)</text>
        <dbReference type="Rhea" id="RHEA:57720"/>
        <dbReference type="ChEBI" id="CHEBI:15377"/>
        <dbReference type="ChEBI" id="CHEBI:15378"/>
        <dbReference type="ChEBI" id="CHEBI:30616"/>
        <dbReference type="ChEBI" id="CHEBI:43474"/>
        <dbReference type="ChEBI" id="CHEBI:456216"/>
        <dbReference type="EC" id="7.1.2.2"/>
    </reaction>
</comment>
<organism evidence="12 13">
    <name type="scientific">Caldanaerobius fijiensis DSM 17918</name>
    <dbReference type="NCBI Taxonomy" id="1121256"/>
    <lineage>
        <taxon>Bacteria</taxon>
        <taxon>Bacillati</taxon>
        <taxon>Bacillota</taxon>
        <taxon>Clostridia</taxon>
        <taxon>Thermoanaerobacterales</taxon>
        <taxon>Thermoanaerobacteraceae</taxon>
        <taxon>Caldanaerobius</taxon>
    </lineage>
</organism>
<evidence type="ECO:0000256" key="3">
    <source>
        <dbReference type="ARBA" id="ARBA00022741"/>
    </source>
</evidence>
<keyword evidence="6 7" id="KW-0406">Ion transport</keyword>
<name>A0A1M4WA33_9THEO</name>
<dbReference type="InterPro" id="IPR055190">
    <property type="entry name" value="ATP-synt_VA_C"/>
</dbReference>
<evidence type="ECO:0000256" key="5">
    <source>
        <dbReference type="ARBA" id="ARBA00022967"/>
    </source>
</evidence>
<evidence type="ECO:0000256" key="6">
    <source>
        <dbReference type="ARBA" id="ARBA00023065"/>
    </source>
</evidence>
<keyword evidence="7" id="KW-0375">Hydrogen ion transport</keyword>
<dbReference type="InterPro" id="IPR004100">
    <property type="entry name" value="ATPase_F1/V1/A1_a/bsu_N"/>
</dbReference>
<evidence type="ECO:0000313" key="12">
    <source>
        <dbReference type="EMBL" id="SHE78131.1"/>
    </source>
</evidence>
<dbReference type="InterPro" id="IPR023366">
    <property type="entry name" value="ATP_synth_asu-like_sf"/>
</dbReference>
<dbReference type="CDD" id="cd18111">
    <property type="entry name" value="ATP-synt_V_A-type_alpha_C"/>
    <property type="match status" value="1"/>
</dbReference>
<dbReference type="GO" id="GO:0005524">
    <property type="term" value="F:ATP binding"/>
    <property type="evidence" value="ECO:0007669"/>
    <property type="project" value="UniProtKB-UniRule"/>
</dbReference>
<dbReference type="OrthoDB" id="9803053at2"/>
<dbReference type="GO" id="GO:0045259">
    <property type="term" value="C:proton-transporting ATP synthase complex"/>
    <property type="evidence" value="ECO:0007669"/>
    <property type="project" value="UniProtKB-ARBA"/>
</dbReference>
<dbReference type="HAMAP" id="MF_00309">
    <property type="entry name" value="ATP_synth_A_arch"/>
    <property type="match status" value="1"/>
</dbReference>
<dbReference type="SUPFAM" id="SSF52540">
    <property type="entry name" value="P-loop containing nucleoside triphosphate hydrolases"/>
    <property type="match status" value="1"/>
</dbReference>
<dbReference type="Pfam" id="PF22919">
    <property type="entry name" value="ATP-synt_VA_C"/>
    <property type="match status" value="1"/>
</dbReference>
<sequence>MAEEKRGYIVYINGPVVKARGMQGFQMREMVLVGEKKLIGEIISLEGDIGTIQVYEETSGLKTNELVIGMGKPLSVKLGPGIIGNVFDGIERPLSQILERGSFIPEGIGLISIDPTKKWDVEVLVKEGDVLASGDVYARVEETSMITHKLLVPPGIKGTVVFAEKSGSYNIEHTLVILKDGSVEHRLLMYSEWPVRIPRPVKERMPINKLLVTGQRVIDTFFPLAKGGTAAIPGGFGTGKTITQHQLAKWSDADIIVYIGCGERGNEITEVLEDFPELQDPRNGKPLMDRTVLIANTSNMPVAAREASIYTGITIAEYFRDMGYNIAVMADSTSRWAEALREIAGRLEEMPAEEGYPAYLASRLAQFYERAGYVKTLGGAEGSITIIGAVSPASGDFSEPVTQATKRMVGAFLALDRELAHARHFPAINWLSSYSGYVAMLADWYRENVAEDMLELREKMLGILQEEDNLMEIVKLVGEDVLPDEQRLILEIAKIIKRGYLQQNAYHRDDSYVSLWRQYRMLKVIDRLYTRSSICVKKGIPLSKVRNDRLFSQIVSMKYNAGEDDPGYFDGLIDEIDEYYNKLESTYGEGGEDSANPVY</sequence>
<evidence type="ECO:0000259" key="8">
    <source>
        <dbReference type="Pfam" id="PF00006"/>
    </source>
</evidence>
<evidence type="ECO:0000259" key="10">
    <source>
        <dbReference type="Pfam" id="PF16886"/>
    </source>
</evidence>
<dbReference type="InterPro" id="IPR024034">
    <property type="entry name" value="ATPase_F1/V1_b/a_C"/>
</dbReference>
<feature type="domain" description="ATPase F1/V1/A1 complex alpha/beta subunit nucleotide-binding" evidence="8">
    <location>
        <begin position="214"/>
        <end position="435"/>
    </location>
</feature>
<evidence type="ECO:0000256" key="7">
    <source>
        <dbReference type="HAMAP-Rule" id="MF_00309"/>
    </source>
</evidence>
<evidence type="ECO:0000256" key="4">
    <source>
        <dbReference type="ARBA" id="ARBA00022840"/>
    </source>
</evidence>
<dbReference type="InterPro" id="IPR000194">
    <property type="entry name" value="ATPase_F1/V1/A1_a/bsu_nucl-bd"/>
</dbReference>
<dbReference type="Pfam" id="PF16886">
    <property type="entry name" value="ATP-synt_ab_Xtn"/>
    <property type="match status" value="1"/>
</dbReference>
<protein>
    <recommendedName>
        <fullName evidence="7">V-type ATP synthase alpha chain</fullName>
        <ecNumber evidence="7">7.1.2.2</ecNumber>
    </recommendedName>
    <alternativeName>
        <fullName evidence="7">V-ATPase subunit A</fullName>
    </alternativeName>
</protein>
<comment type="function">
    <text evidence="7">Produces ATP from ADP in the presence of a proton gradient across the membrane. The V-type alpha chain is a catalytic subunit.</text>
</comment>
<dbReference type="InterPro" id="IPR036121">
    <property type="entry name" value="ATPase_F1/V1/A1_a/bsu_N_sf"/>
</dbReference>
<dbReference type="Gene3D" id="2.40.30.20">
    <property type="match status" value="1"/>
</dbReference>
<evidence type="ECO:0000256" key="2">
    <source>
        <dbReference type="ARBA" id="ARBA00022448"/>
    </source>
</evidence>
<keyword evidence="7" id="KW-0066">ATP synthesis</keyword>
<gene>
    <name evidence="7" type="primary">atpA</name>
    <name evidence="12" type="ORF">SAMN02746089_00804</name>
</gene>
<dbReference type="PANTHER" id="PTHR43607:SF1">
    <property type="entry name" value="H(+)-TRANSPORTING TWO-SECTOR ATPASE"/>
    <property type="match status" value="1"/>
</dbReference>
<evidence type="ECO:0000259" key="9">
    <source>
        <dbReference type="Pfam" id="PF02874"/>
    </source>
</evidence>
<dbReference type="EMBL" id="FQVH01000005">
    <property type="protein sequence ID" value="SHE78131.1"/>
    <property type="molecule type" value="Genomic_DNA"/>
</dbReference>
<dbReference type="NCBIfam" id="NF003220">
    <property type="entry name" value="PRK04192.1"/>
    <property type="match status" value="1"/>
</dbReference>
<keyword evidence="5 7" id="KW-1278">Translocase</keyword>
<dbReference type="Pfam" id="PF02874">
    <property type="entry name" value="ATP-synt_ab_N"/>
    <property type="match status" value="1"/>
</dbReference>
<dbReference type="Gene3D" id="2.40.50.100">
    <property type="match status" value="1"/>
</dbReference>
<comment type="similarity">
    <text evidence="1 7">Belongs to the ATPase alpha/beta chains family.</text>
</comment>
<evidence type="ECO:0000256" key="1">
    <source>
        <dbReference type="ARBA" id="ARBA00008936"/>
    </source>
</evidence>
<dbReference type="EC" id="7.1.2.2" evidence="7"/>
<dbReference type="PANTHER" id="PTHR43607">
    <property type="entry name" value="V-TYPE PROTON ATPASE CATALYTIC SUBUNIT A"/>
    <property type="match status" value="1"/>
</dbReference>
<dbReference type="InterPro" id="IPR022878">
    <property type="entry name" value="V-ATPase_asu"/>
</dbReference>
<dbReference type="GO" id="GO:0046933">
    <property type="term" value="F:proton-transporting ATP synthase activity, rotational mechanism"/>
    <property type="evidence" value="ECO:0007669"/>
    <property type="project" value="UniProtKB-UniRule"/>
</dbReference>
<accession>A0A1M4WA33</accession>
<keyword evidence="3 7" id="KW-0547">Nucleotide-binding</keyword>
<proteinExistence type="inferred from homology"/>